<accession>A0A9P5V763</accession>
<dbReference type="AlphaFoldDB" id="A0A9P5V763"/>
<organism evidence="1 2">
    <name type="scientific">Linnemannia schmuckeri</name>
    <dbReference type="NCBI Taxonomy" id="64567"/>
    <lineage>
        <taxon>Eukaryota</taxon>
        <taxon>Fungi</taxon>
        <taxon>Fungi incertae sedis</taxon>
        <taxon>Mucoromycota</taxon>
        <taxon>Mortierellomycotina</taxon>
        <taxon>Mortierellomycetes</taxon>
        <taxon>Mortierellales</taxon>
        <taxon>Mortierellaceae</taxon>
        <taxon>Linnemannia</taxon>
    </lineage>
</organism>
<dbReference type="OrthoDB" id="2420568at2759"/>
<proteinExistence type="predicted"/>
<dbReference type="EMBL" id="JAAAUQ010001147">
    <property type="protein sequence ID" value="KAF9142460.1"/>
    <property type="molecule type" value="Genomic_DNA"/>
</dbReference>
<evidence type="ECO:0000313" key="1">
    <source>
        <dbReference type="EMBL" id="KAF9142460.1"/>
    </source>
</evidence>
<gene>
    <name evidence="1" type="ORF">BG015_000857</name>
</gene>
<evidence type="ECO:0000313" key="2">
    <source>
        <dbReference type="Proteomes" id="UP000748756"/>
    </source>
</evidence>
<reference evidence="1" key="1">
    <citation type="journal article" date="2020" name="Fungal Divers.">
        <title>Resolving the Mortierellaceae phylogeny through synthesis of multi-gene phylogenetics and phylogenomics.</title>
        <authorList>
            <person name="Vandepol N."/>
            <person name="Liber J."/>
            <person name="Desiro A."/>
            <person name="Na H."/>
            <person name="Kennedy M."/>
            <person name="Barry K."/>
            <person name="Grigoriev I.V."/>
            <person name="Miller A.N."/>
            <person name="O'Donnell K."/>
            <person name="Stajich J.E."/>
            <person name="Bonito G."/>
        </authorList>
    </citation>
    <scope>NUCLEOTIDE SEQUENCE</scope>
    <source>
        <strain evidence="1">NRRL 6426</strain>
    </source>
</reference>
<name>A0A9P5V763_9FUNG</name>
<dbReference type="Proteomes" id="UP000748756">
    <property type="component" value="Unassembled WGS sequence"/>
</dbReference>
<sequence>MNEALDWTRGAFKKCGRFICHLAVSDWKVIGPAVGNKDRLQLETRWIDTPRYCAGGGGEGEAIEQGPILFPETLTLTEMVTLDAIFRTNGEFSTHFNSGDWELTCQIWMLILRILAALLCNLRLFAPESRDWAGYSGRYGQFDLQEYMEVSPSLRCLYTGYDSVEDRLLDKSYPHLRALFINKPLSGTTFHNLLKYLVGMEHLRVVHLWEIPDHVNYDDDDWQEGEVRGQSCSQTSAEFMSEAAFDVLPSLPFLTELNIDATYPDLRTMLAKHCKLLQVFRSSEGCETISRLE</sequence>
<keyword evidence="2" id="KW-1185">Reference proteome</keyword>
<protein>
    <submittedName>
        <fullName evidence="1">Uncharacterized protein</fullName>
    </submittedName>
</protein>
<comment type="caution">
    <text evidence="1">The sequence shown here is derived from an EMBL/GenBank/DDBJ whole genome shotgun (WGS) entry which is preliminary data.</text>
</comment>